<feature type="transmembrane region" description="Helical" evidence="1">
    <location>
        <begin position="276"/>
        <end position="298"/>
    </location>
</feature>
<keyword evidence="1" id="KW-0472">Membrane</keyword>
<dbReference type="Proteomes" id="UP000605427">
    <property type="component" value="Unassembled WGS sequence"/>
</dbReference>
<feature type="transmembrane region" description="Helical" evidence="1">
    <location>
        <begin position="211"/>
        <end position="231"/>
    </location>
</feature>
<dbReference type="PANTHER" id="PTHR41324">
    <property type="entry name" value="MEMBRANE PROTEIN-RELATED"/>
    <property type="match status" value="1"/>
</dbReference>
<dbReference type="Pfam" id="PF09991">
    <property type="entry name" value="DUF2232"/>
    <property type="match status" value="1"/>
</dbReference>
<keyword evidence="1" id="KW-1133">Transmembrane helix</keyword>
<dbReference type="RefSeq" id="WP_172246858.1">
    <property type="nucleotide sequence ID" value="NZ_BMDD01000006.1"/>
</dbReference>
<organism evidence="2 3">
    <name type="scientific">Saccharibacillus endophyticus</name>
    <dbReference type="NCBI Taxonomy" id="2060666"/>
    <lineage>
        <taxon>Bacteria</taxon>
        <taxon>Bacillati</taxon>
        <taxon>Bacillota</taxon>
        <taxon>Bacilli</taxon>
        <taxon>Bacillales</taxon>
        <taxon>Paenibacillaceae</taxon>
        <taxon>Saccharibacillus</taxon>
    </lineage>
</organism>
<keyword evidence="3" id="KW-1185">Reference proteome</keyword>
<feature type="transmembrane region" description="Helical" evidence="1">
    <location>
        <begin position="53"/>
        <end position="86"/>
    </location>
</feature>
<gene>
    <name evidence="2" type="ORF">GCM10007362_42960</name>
</gene>
<proteinExistence type="predicted"/>
<feature type="transmembrane region" description="Helical" evidence="1">
    <location>
        <begin position="169"/>
        <end position="190"/>
    </location>
</feature>
<comment type="caution">
    <text evidence="2">The sequence shown here is derived from an EMBL/GenBank/DDBJ whole genome shotgun (WGS) entry which is preliminary data.</text>
</comment>
<evidence type="ECO:0000313" key="2">
    <source>
        <dbReference type="EMBL" id="GGH85470.1"/>
    </source>
</evidence>
<accession>A0ABQ2A648</accession>
<keyword evidence="1" id="KW-0812">Transmembrane</keyword>
<dbReference type="PANTHER" id="PTHR41324:SF1">
    <property type="entry name" value="DUF2232 DOMAIN-CONTAINING PROTEIN"/>
    <property type="match status" value="1"/>
</dbReference>
<evidence type="ECO:0000313" key="3">
    <source>
        <dbReference type="Proteomes" id="UP000605427"/>
    </source>
</evidence>
<sequence length="309" mass="34461">MKLRLSSAMWAILYLLVLLSLLTPLSAITLLVMIVPVAVLYASLRVNVFWLHIVPVLAILGILSGSLAPVTLILAGYFLIVGIVMGHLYKKRAPALQTIMYGMGTLLGLLLVMLAAGKLIFGFNLSDYVSDFVHQTFDPLLVVAEMSPMISSDQWNPDFIFALANQTVMMIPLGMVVSSFVLAVVTHAIVRPTLSSMGVAVPKLRAAHEWKLPRALIFYYFVVLIVDMVTYDQADGFWKMAAVNLLPLLQFCFIIQAIGFWFFIGHVKKWHRAISVLMAIVTVIFPPMRIIGIIDLAFPLREFITRPKR</sequence>
<feature type="transmembrane region" description="Helical" evidence="1">
    <location>
        <begin position="12"/>
        <end position="41"/>
    </location>
</feature>
<evidence type="ECO:0008006" key="4">
    <source>
        <dbReference type="Google" id="ProtNLM"/>
    </source>
</evidence>
<evidence type="ECO:0000256" key="1">
    <source>
        <dbReference type="SAM" id="Phobius"/>
    </source>
</evidence>
<protein>
    <recommendedName>
        <fullName evidence="4">DUF2232 domain-containing protein</fullName>
    </recommendedName>
</protein>
<reference evidence="3" key="1">
    <citation type="journal article" date="2019" name="Int. J. Syst. Evol. Microbiol.">
        <title>The Global Catalogue of Microorganisms (GCM) 10K type strain sequencing project: providing services to taxonomists for standard genome sequencing and annotation.</title>
        <authorList>
            <consortium name="The Broad Institute Genomics Platform"/>
            <consortium name="The Broad Institute Genome Sequencing Center for Infectious Disease"/>
            <person name="Wu L."/>
            <person name="Ma J."/>
        </authorList>
    </citation>
    <scope>NUCLEOTIDE SEQUENCE [LARGE SCALE GENOMIC DNA]</scope>
    <source>
        <strain evidence="3">CCM 8702</strain>
    </source>
</reference>
<feature type="transmembrane region" description="Helical" evidence="1">
    <location>
        <begin position="98"/>
        <end position="121"/>
    </location>
</feature>
<feature type="transmembrane region" description="Helical" evidence="1">
    <location>
        <begin position="243"/>
        <end position="264"/>
    </location>
</feature>
<dbReference type="InterPro" id="IPR018710">
    <property type="entry name" value="DUF2232"/>
</dbReference>
<name>A0ABQ2A648_9BACL</name>
<dbReference type="EMBL" id="BMDD01000006">
    <property type="protein sequence ID" value="GGH85470.1"/>
    <property type="molecule type" value="Genomic_DNA"/>
</dbReference>